<comment type="caution">
    <text evidence="7">The sequence shown here is derived from an EMBL/GenBank/DDBJ whole genome shotgun (WGS) entry which is preliminary data.</text>
</comment>
<dbReference type="InterPro" id="IPR041700">
    <property type="entry name" value="OMP_b-brl_3"/>
</dbReference>
<evidence type="ECO:0000313" key="7">
    <source>
        <dbReference type="EMBL" id="MCH7399389.1"/>
    </source>
</evidence>
<dbReference type="SUPFAM" id="SSF56935">
    <property type="entry name" value="Porins"/>
    <property type="match status" value="1"/>
</dbReference>
<evidence type="ECO:0000259" key="6">
    <source>
        <dbReference type="Pfam" id="PF14905"/>
    </source>
</evidence>
<dbReference type="InterPro" id="IPR008969">
    <property type="entry name" value="CarboxyPept-like_regulatory"/>
</dbReference>
<dbReference type="Pfam" id="PF13715">
    <property type="entry name" value="CarbopepD_reg_2"/>
    <property type="match status" value="1"/>
</dbReference>
<dbReference type="InterPro" id="IPR012910">
    <property type="entry name" value="Plug_dom"/>
</dbReference>
<name>A0ABS9US14_9BACT</name>
<protein>
    <submittedName>
        <fullName evidence="7">TonB-dependent receptor family protein</fullName>
    </submittedName>
</protein>
<sequence length="784" mass="89745">MKIFKYIFFINVILIFYGSHFSIYAQNQAKEYKVTGTVIDSETKEPVPFVQVAVFSPRAESPIAYTDTNFDGAFSLDVPSGTYNLRLYLIGYQQFERENLNIDRNLNLDKIEFVNEGENLEEVTVQSSKILMRTNVEGITINPGQNLSNIGGTLLDILRNTPSVRVGDDGGISLRGSTGTNVLINGRNSSLTQNLDQIPASAIEQIRIINNPNARYDAEAEGGIIDIILKKGDDLGTNGGVEFTYGTRGRMNTGARFNHRTVNYNVYAGYNLRRWRDVGTRRIEREIFGDGERLNQETGNRNENTGHTFNYGADYYFGKNTISYEGVFSTSLDKQINTLYSRLATIDSDELVLEYVRRNNENETDDGLENSLIYERSFDDKERSFKFIVSNSYTNQFKTQNIEIFRNASSPNPENLNGQERAFTDEKRYNTIIQTDYIHPFPNKLKLEIGAKSNLRNFDNDYDYSRFEEGFQDFVNDPNISNRFDYKDRIHAGYFVLSKSSDKIDITAGLRGEYTTVDTYLYNTEERNTQEYFNLFPSLQTLYKFNEAQQIKFTYSRRIDRPTAWRLNPFPDITDSLNVRRGNPFLQPEMIHSLELGHIMELKKASLTTNFFYRQVSGLLDFITVIEDGISYSQPENLNTGESYGVELIGLVEIAPWWNVSGSLTGFNISVDGSNLGEEFVNSGFAWNTKINSDFKLPLDISLQFVFNYDSPEIEAQGRDLSQYFLDANIQKSFFDNKGSLALSIRDIFDTRRFAGNSLTNTFSQSFYSKRETRIALISARYNF</sequence>
<evidence type="ECO:0000256" key="4">
    <source>
        <dbReference type="SAM" id="Phobius"/>
    </source>
</evidence>
<proteinExistence type="predicted"/>
<keyword evidence="4" id="KW-0812">Transmembrane</keyword>
<dbReference type="Gene3D" id="2.170.130.10">
    <property type="entry name" value="TonB-dependent receptor, plug domain"/>
    <property type="match status" value="1"/>
</dbReference>
<feature type="domain" description="Outer membrane protein beta-barrel" evidence="6">
    <location>
        <begin position="377"/>
        <end position="782"/>
    </location>
</feature>
<feature type="transmembrane region" description="Helical" evidence="4">
    <location>
        <begin position="7"/>
        <end position="25"/>
    </location>
</feature>
<reference evidence="7" key="1">
    <citation type="submission" date="2022-03" db="EMBL/GenBank/DDBJ databases">
        <title>De novo assembled genomes of Belliella spp. (Cyclobacteriaceae) strains.</title>
        <authorList>
            <person name="Szabo A."/>
            <person name="Korponai K."/>
            <person name="Felfoldi T."/>
        </authorList>
    </citation>
    <scope>NUCLEOTIDE SEQUENCE</scope>
    <source>
        <strain evidence="7">DSM 107340</strain>
    </source>
</reference>
<feature type="domain" description="TonB-dependent receptor plug" evidence="5">
    <location>
        <begin position="152"/>
        <end position="224"/>
    </location>
</feature>
<keyword evidence="4" id="KW-1133">Transmembrane helix</keyword>
<evidence type="ECO:0000256" key="1">
    <source>
        <dbReference type="ARBA" id="ARBA00004442"/>
    </source>
</evidence>
<comment type="subcellular location">
    <subcellularLocation>
        <location evidence="1">Cell outer membrane</location>
    </subcellularLocation>
</comment>
<dbReference type="Pfam" id="PF14905">
    <property type="entry name" value="OMP_b-brl_3"/>
    <property type="match status" value="1"/>
</dbReference>
<dbReference type="Gene3D" id="2.40.170.20">
    <property type="entry name" value="TonB-dependent receptor, beta-barrel domain"/>
    <property type="match status" value="1"/>
</dbReference>
<gene>
    <name evidence="7" type="ORF">MM236_15410</name>
</gene>
<dbReference type="RefSeq" id="WP_241275887.1">
    <property type="nucleotide sequence ID" value="NZ_JAKZGS010000015.1"/>
</dbReference>
<evidence type="ECO:0000256" key="2">
    <source>
        <dbReference type="ARBA" id="ARBA00023136"/>
    </source>
</evidence>
<dbReference type="Gene3D" id="2.60.40.1120">
    <property type="entry name" value="Carboxypeptidase-like, regulatory domain"/>
    <property type="match status" value="1"/>
</dbReference>
<dbReference type="SUPFAM" id="SSF49464">
    <property type="entry name" value="Carboxypeptidase regulatory domain-like"/>
    <property type="match status" value="1"/>
</dbReference>
<dbReference type="Proteomes" id="UP001165488">
    <property type="component" value="Unassembled WGS sequence"/>
</dbReference>
<keyword evidence="2 4" id="KW-0472">Membrane</keyword>
<evidence type="ECO:0000313" key="8">
    <source>
        <dbReference type="Proteomes" id="UP001165488"/>
    </source>
</evidence>
<dbReference type="PANTHER" id="PTHR40980">
    <property type="entry name" value="PLUG DOMAIN-CONTAINING PROTEIN"/>
    <property type="match status" value="1"/>
</dbReference>
<evidence type="ECO:0000259" key="5">
    <source>
        <dbReference type="Pfam" id="PF07715"/>
    </source>
</evidence>
<organism evidence="7 8">
    <name type="scientific">Belliella calami</name>
    <dbReference type="NCBI Taxonomy" id="2923436"/>
    <lineage>
        <taxon>Bacteria</taxon>
        <taxon>Pseudomonadati</taxon>
        <taxon>Bacteroidota</taxon>
        <taxon>Cytophagia</taxon>
        <taxon>Cytophagales</taxon>
        <taxon>Cyclobacteriaceae</taxon>
        <taxon>Belliella</taxon>
    </lineage>
</organism>
<keyword evidence="3" id="KW-0998">Cell outer membrane</keyword>
<dbReference type="InterPro" id="IPR037066">
    <property type="entry name" value="Plug_dom_sf"/>
</dbReference>
<evidence type="ECO:0000256" key="3">
    <source>
        <dbReference type="ARBA" id="ARBA00023237"/>
    </source>
</evidence>
<dbReference type="EMBL" id="JAKZGS010000015">
    <property type="protein sequence ID" value="MCH7399389.1"/>
    <property type="molecule type" value="Genomic_DNA"/>
</dbReference>
<dbReference type="PANTHER" id="PTHR40980:SF4">
    <property type="entry name" value="TONB-DEPENDENT RECEPTOR-LIKE BETA-BARREL DOMAIN-CONTAINING PROTEIN"/>
    <property type="match status" value="1"/>
</dbReference>
<keyword evidence="7" id="KW-0675">Receptor</keyword>
<dbReference type="Pfam" id="PF07715">
    <property type="entry name" value="Plug"/>
    <property type="match status" value="1"/>
</dbReference>
<keyword evidence="8" id="KW-1185">Reference proteome</keyword>
<accession>A0ABS9US14</accession>
<dbReference type="InterPro" id="IPR036942">
    <property type="entry name" value="Beta-barrel_TonB_sf"/>
</dbReference>